<accession>A0A3V3U7B9</accession>
<dbReference type="EMBL" id="AAHVRM010000022">
    <property type="protein sequence ID" value="ECA8539237.1"/>
    <property type="molecule type" value="Genomic_DNA"/>
</dbReference>
<reference evidence="1" key="1">
    <citation type="submission" date="2018-06" db="EMBL/GenBank/DDBJ databases">
        <authorList>
            <person name="Ashton P.M."/>
            <person name="Dallman T."/>
            <person name="Nair S."/>
            <person name="De Pinna E."/>
            <person name="Peters T."/>
            <person name="Grant K."/>
        </authorList>
    </citation>
    <scope>NUCLEOTIDE SEQUENCE</scope>
    <source>
        <strain evidence="1">288881</strain>
    </source>
</reference>
<sequence length="62" mass="6907">MGDYLHCALASTSFYNPPNSNPLSRANTHVIDGKILYAAVTRNNELSAIGRPEIRFRSNFSH</sequence>
<organism evidence="1">
    <name type="scientific">Salmonella enterica subsp. enterica serovar Havana</name>
    <dbReference type="NCBI Taxonomy" id="179997"/>
    <lineage>
        <taxon>Bacteria</taxon>
        <taxon>Pseudomonadati</taxon>
        <taxon>Pseudomonadota</taxon>
        <taxon>Gammaproteobacteria</taxon>
        <taxon>Enterobacterales</taxon>
        <taxon>Enterobacteriaceae</taxon>
        <taxon>Salmonella</taxon>
    </lineage>
</organism>
<dbReference type="AlphaFoldDB" id="A0A3V3U7B9"/>
<comment type="caution">
    <text evidence="1">The sequence shown here is derived from an EMBL/GenBank/DDBJ whole genome shotgun (WGS) entry which is preliminary data.</text>
</comment>
<name>A0A3V3U7B9_SALET</name>
<evidence type="ECO:0000313" key="2">
    <source>
        <dbReference type="EMBL" id="ECA8539237.1"/>
    </source>
</evidence>
<proteinExistence type="predicted"/>
<evidence type="ECO:0000313" key="1">
    <source>
        <dbReference type="EMBL" id="EBV2398293.1"/>
    </source>
</evidence>
<dbReference type="EMBL" id="AAHEPM010000022">
    <property type="protein sequence ID" value="EBV2398293.1"/>
    <property type="molecule type" value="Genomic_DNA"/>
</dbReference>
<protein>
    <submittedName>
        <fullName evidence="1">Uncharacterized protein</fullName>
    </submittedName>
</protein>
<gene>
    <name evidence="1" type="ORF">DN323_22305</name>
    <name evidence="2" type="ORF">EQ863_19365</name>
</gene>
<reference evidence="2" key="2">
    <citation type="submission" date="2019-01" db="EMBL/GenBank/DDBJ databases">
        <authorList>
            <consortium name="GenomeTrakr network: Whole genome sequencing for foodborne pathogen traceback"/>
        </authorList>
    </citation>
    <scope>NUCLEOTIDE SEQUENCE</scope>
    <source>
        <strain evidence="2">FSIS31901437</strain>
    </source>
</reference>